<name>A0A9W6IBZ1_9ACTN</name>
<gene>
    <name evidence="1" type="ORF">GCM10017600_83010</name>
</gene>
<reference evidence="1" key="1">
    <citation type="journal article" date="2014" name="Int. J. Syst. Evol. Microbiol.">
        <title>Complete genome sequence of Corynebacterium casei LMG S-19264T (=DSM 44701T), isolated from a smear-ripened cheese.</title>
        <authorList>
            <consortium name="US DOE Joint Genome Institute (JGI-PGF)"/>
            <person name="Walter F."/>
            <person name="Albersmeier A."/>
            <person name="Kalinowski J."/>
            <person name="Ruckert C."/>
        </authorList>
    </citation>
    <scope>NUCLEOTIDE SEQUENCE</scope>
    <source>
        <strain evidence="1">VKM Ac-2007</strain>
    </source>
</reference>
<evidence type="ECO:0000313" key="1">
    <source>
        <dbReference type="EMBL" id="GLK14888.1"/>
    </source>
</evidence>
<organism evidence="1 2">
    <name type="scientific">Streptosporangium carneum</name>
    <dbReference type="NCBI Taxonomy" id="47481"/>
    <lineage>
        <taxon>Bacteria</taxon>
        <taxon>Bacillati</taxon>
        <taxon>Actinomycetota</taxon>
        <taxon>Actinomycetes</taxon>
        <taxon>Streptosporangiales</taxon>
        <taxon>Streptosporangiaceae</taxon>
        <taxon>Streptosporangium</taxon>
    </lineage>
</organism>
<comment type="caution">
    <text evidence="1">The sequence shown here is derived from an EMBL/GenBank/DDBJ whole genome shotgun (WGS) entry which is preliminary data.</text>
</comment>
<accession>A0A9W6IBZ1</accession>
<dbReference type="EMBL" id="BSEV01000038">
    <property type="protein sequence ID" value="GLK14888.1"/>
    <property type="molecule type" value="Genomic_DNA"/>
</dbReference>
<sequence length="51" mass="5349">MNTTRTMPHLSAPVERTITGTAASDTVSVVLSEKLYGSNPLGLPFAGDDDN</sequence>
<proteinExistence type="predicted"/>
<dbReference type="RefSeq" id="WP_271223117.1">
    <property type="nucleotide sequence ID" value="NZ_BAAAVD010000004.1"/>
</dbReference>
<protein>
    <submittedName>
        <fullName evidence="1">Uncharacterized protein</fullName>
    </submittedName>
</protein>
<evidence type="ECO:0000313" key="2">
    <source>
        <dbReference type="Proteomes" id="UP001143474"/>
    </source>
</evidence>
<reference evidence="1" key="2">
    <citation type="submission" date="2023-01" db="EMBL/GenBank/DDBJ databases">
        <authorList>
            <person name="Sun Q."/>
            <person name="Evtushenko L."/>
        </authorList>
    </citation>
    <scope>NUCLEOTIDE SEQUENCE</scope>
    <source>
        <strain evidence="1">VKM Ac-2007</strain>
    </source>
</reference>
<keyword evidence="2" id="KW-1185">Reference proteome</keyword>
<dbReference type="AlphaFoldDB" id="A0A9W6IBZ1"/>
<dbReference type="Proteomes" id="UP001143474">
    <property type="component" value="Unassembled WGS sequence"/>
</dbReference>